<evidence type="ECO:0000256" key="2">
    <source>
        <dbReference type="SAM" id="MobiDB-lite"/>
    </source>
</evidence>
<keyword evidence="5" id="KW-1185">Reference proteome</keyword>
<feature type="region of interest" description="Disordered" evidence="2">
    <location>
        <begin position="231"/>
        <end position="270"/>
    </location>
</feature>
<keyword evidence="1" id="KW-0862">Zinc</keyword>
<evidence type="ECO:0000313" key="4">
    <source>
        <dbReference type="EMBL" id="RDY10669.1"/>
    </source>
</evidence>
<proteinExistence type="predicted"/>
<dbReference type="Pfam" id="PF13639">
    <property type="entry name" value="zf-RING_2"/>
    <property type="match status" value="1"/>
</dbReference>
<dbReference type="PANTHER" id="PTHR47530:SF4">
    <property type="entry name" value="E3 UBIQUITIN LIGASE BIG BROTHER-RELATED"/>
    <property type="match status" value="1"/>
</dbReference>
<keyword evidence="1" id="KW-0479">Metal-binding</keyword>
<accession>A0A371I6N0</accession>
<dbReference type="Proteomes" id="UP000257109">
    <property type="component" value="Unassembled WGS sequence"/>
</dbReference>
<dbReference type="SUPFAM" id="SSF57850">
    <property type="entry name" value="RING/U-box"/>
    <property type="match status" value="1"/>
</dbReference>
<dbReference type="Gene3D" id="3.30.40.10">
    <property type="entry name" value="Zinc/RING finger domain, C3HC4 (zinc finger)"/>
    <property type="match status" value="1"/>
</dbReference>
<dbReference type="EMBL" id="QJKJ01000799">
    <property type="protein sequence ID" value="RDY10669.1"/>
    <property type="molecule type" value="Genomic_DNA"/>
</dbReference>
<dbReference type="InterPro" id="IPR013083">
    <property type="entry name" value="Znf_RING/FYVE/PHD"/>
</dbReference>
<dbReference type="InterPro" id="IPR001841">
    <property type="entry name" value="Znf_RING"/>
</dbReference>
<feature type="compositionally biased region" description="Acidic residues" evidence="2">
    <location>
        <begin position="244"/>
        <end position="270"/>
    </location>
</feature>
<dbReference type="SMART" id="SM00184">
    <property type="entry name" value="RING"/>
    <property type="match status" value="1"/>
</dbReference>
<protein>
    <submittedName>
        <fullName evidence="4">E3 ubiquitin ligase BIG BROTHER-related</fullName>
    </submittedName>
</protein>
<dbReference type="PANTHER" id="PTHR47530">
    <property type="entry name" value="E3 UBIQUITIN LIGASE BIG BROTHER-RELATED"/>
    <property type="match status" value="1"/>
</dbReference>
<gene>
    <name evidence="4" type="primary">BBR</name>
    <name evidence="4" type="ORF">CR513_04781</name>
</gene>
<feature type="non-terminal residue" evidence="4">
    <location>
        <position position="1"/>
    </location>
</feature>
<evidence type="ECO:0000259" key="3">
    <source>
        <dbReference type="PROSITE" id="PS50089"/>
    </source>
</evidence>
<evidence type="ECO:0000256" key="1">
    <source>
        <dbReference type="PROSITE-ProRule" id="PRU00175"/>
    </source>
</evidence>
<dbReference type="OrthoDB" id="8062037at2759"/>
<reference evidence="4" key="1">
    <citation type="submission" date="2018-05" db="EMBL/GenBank/DDBJ databases">
        <title>Draft genome of Mucuna pruriens seed.</title>
        <authorList>
            <person name="Nnadi N.E."/>
            <person name="Vos R."/>
            <person name="Hasami M.H."/>
            <person name="Devisetty U.K."/>
            <person name="Aguiy J.C."/>
        </authorList>
    </citation>
    <scope>NUCLEOTIDE SEQUENCE [LARGE SCALE GENOMIC DNA]</scope>
    <source>
        <strain evidence="4">JCA_2017</strain>
    </source>
</reference>
<dbReference type="InterPro" id="IPR043312">
    <property type="entry name" value="AtBBR-like"/>
</dbReference>
<organism evidence="4 5">
    <name type="scientific">Mucuna pruriens</name>
    <name type="common">Velvet bean</name>
    <name type="synonym">Dolichos pruriens</name>
    <dbReference type="NCBI Taxonomy" id="157652"/>
    <lineage>
        <taxon>Eukaryota</taxon>
        <taxon>Viridiplantae</taxon>
        <taxon>Streptophyta</taxon>
        <taxon>Embryophyta</taxon>
        <taxon>Tracheophyta</taxon>
        <taxon>Spermatophyta</taxon>
        <taxon>Magnoliopsida</taxon>
        <taxon>eudicotyledons</taxon>
        <taxon>Gunneridae</taxon>
        <taxon>Pentapetalae</taxon>
        <taxon>rosids</taxon>
        <taxon>fabids</taxon>
        <taxon>Fabales</taxon>
        <taxon>Fabaceae</taxon>
        <taxon>Papilionoideae</taxon>
        <taxon>50 kb inversion clade</taxon>
        <taxon>NPAAA clade</taxon>
        <taxon>indigoferoid/millettioid clade</taxon>
        <taxon>Phaseoleae</taxon>
        <taxon>Mucuna</taxon>
    </lineage>
</organism>
<dbReference type="PROSITE" id="PS50089">
    <property type="entry name" value="ZF_RING_2"/>
    <property type="match status" value="1"/>
</dbReference>
<comment type="caution">
    <text evidence="4">The sequence shown here is derived from an EMBL/GenBank/DDBJ whole genome shotgun (WGS) entry which is preliminary data.</text>
</comment>
<dbReference type="GO" id="GO:0008270">
    <property type="term" value="F:zinc ion binding"/>
    <property type="evidence" value="ECO:0007669"/>
    <property type="project" value="UniProtKB-KW"/>
</dbReference>
<evidence type="ECO:0000313" key="5">
    <source>
        <dbReference type="Proteomes" id="UP000257109"/>
    </source>
</evidence>
<feature type="domain" description="RING-type" evidence="3">
    <location>
        <begin position="322"/>
        <end position="363"/>
    </location>
</feature>
<dbReference type="GO" id="GO:0016874">
    <property type="term" value="F:ligase activity"/>
    <property type="evidence" value="ECO:0007669"/>
    <property type="project" value="UniProtKB-KW"/>
</dbReference>
<dbReference type="AlphaFoldDB" id="A0A371I6N0"/>
<name>A0A371I6N0_MUCPR</name>
<sequence>MDCLVLPIPALVLNGPGFYSAVLFSNIYSCTFLCGKLHTLRRTKRVRMRRNQKFYFKAGEDYTDESLSYHFPTSEETSRSISRRRRDYKGSHLRKSLQPRKHLARVEISRDLRYQNKRNYSSGDQSYTSNDFKHGNYIGSVHDIKFVHPQRNLKNCDSILIHSNTSIAFICSQSTNFIGTSLCPSMEGEEGKQSSHKNPYVELEEVDFDFILAMDMQGQEREFTMLPTIESESDEGLSDSSFNNDDDPDFLESQEFETDNDDETEVEDDEIDPDDLSYEVMMELGEFIGEETRGLSANEVSLCLFPYTCYQCAESKSGIDRCVICQVEYEEGESLVALQCEHPYHADCISKWLQIKRVCPICSNEVSTPNMASNP</sequence>
<dbReference type="FunFam" id="3.30.40.10:FF:000417">
    <property type="entry name" value="E3 ubiquitin ligase BIG BROTHER-related"/>
    <property type="match status" value="1"/>
</dbReference>
<feature type="region of interest" description="Disordered" evidence="2">
    <location>
        <begin position="78"/>
        <end position="99"/>
    </location>
</feature>
<keyword evidence="1" id="KW-0863">Zinc-finger</keyword>
<feature type="compositionally biased region" description="Basic residues" evidence="2">
    <location>
        <begin position="81"/>
        <end position="99"/>
    </location>
</feature>